<dbReference type="EMBL" id="CAJNDS010000161">
    <property type="protein sequence ID" value="CAE6972501.1"/>
    <property type="molecule type" value="Genomic_DNA"/>
</dbReference>
<dbReference type="Gene3D" id="3.10.20.90">
    <property type="entry name" value="Phosphatidylinositol 3-kinase Catalytic Subunit, Chain A, domain 1"/>
    <property type="match status" value="1"/>
</dbReference>
<organism evidence="2 3">
    <name type="scientific">Symbiodinium natans</name>
    <dbReference type="NCBI Taxonomy" id="878477"/>
    <lineage>
        <taxon>Eukaryota</taxon>
        <taxon>Sar</taxon>
        <taxon>Alveolata</taxon>
        <taxon>Dinophyceae</taxon>
        <taxon>Suessiales</taxon>
        <taxon>Symbiodiniaceae</taxon>
        <taxon>Symbiodinium</taxon>
    </lineage>
</organism>
<dbReference type="InterPro" id="IPR029071">
    <property type="entry name" value="Ubiquitin-like_domsf"/>
</dbReference>
<evidence type="ECO:0000256" key="1">
    <source>
        <dbReference type="SAM" id="MobiDB-lite"/>
    </source>
</evidence>
<dbReference type="SUPFAM" id="SSF54236">
    <property type="entry name" value="Ubiquitin-like"/>
    <property type="match status" value="1"/>
</dbReference>
<evidence type="ECO:0008006" key="4">
    <source>
        <dbReference type="Google" id="ProtNLM"/>
    </source>
</evidence>
<protein>
    <recommendedName>
        <fullName evidence="4">Ubiquitin-like domain-containing protein</fullName>
    </recommendedName>
</protein>
<accession>A0A812I6A2</accession>
<reference evidence="2" key="1">
    <citation type="submission" date="2021-02" db="EMBL/GenBank/DDBJ databases">
        <authorList>
            <person name="Dougan E. K."/>
            <person name="Rhodes N."/>
            <person name="Thang M."/>
            <person name="Chan C."/>
        </authorList>
    </citation>
    <scope>NUCLEOTIDE SEQUENCE</scope>
</reference>
<comment type="caution">
    <text evidence="2">The sequence shown here is derived from an EMBL/GenBank/DDBJ whole genome shotgun (WGS) entry which is preliminary data.</text>
</comment>
<feature type="non-terminal residue" evidence="2">
    <location>
        <position position="172"/>
    </location>
</feature>
<name>A0A812I6A2_9DINO</name>
<proteinExistence type="predicted"/>
<evidence type="ECO:0000313" key="2">
    <source>
        <dbReference type="EMBL" id="CAE6972501.1"/>
    </source>
</evidence>
<evidence type="ECO:0000313" key="3">
    <source>
        <dbReference type="Proteomes" id="UP000604046"/>
    </source>
</evidence>
<feature type="region of interest" description="Disordered" evidence="1">
    <location>
        <begin position="58"/>
        <end position="84"/>
    </location>
</feature>
<keyword evidence="3" id="KW-1185">Reference proteome</keyword>
<dbReference type="OrthoDB" id="10591113at2759"/>
<dbReference type="AlphaFoldDB" id="A0A812I6A2"/>
<sequence length="172" mass="18158">MGAGASSASRVSASALLAEVPDDEALLSVLCQDVRSAQRLLRQAERLMPLAEARCAEEAAERGETSQPSKTEAELAEGSTPRRKLSIHGMDGSTFHISVEDATTVHDLSRIIAEKSGVTSSGRSMVLTSGCHVLDDTKPLLQQLTGEEVTFVARRVSAGDAAVSLQRALKGE</sequence>
<gene>
    <name evidence="2" type="ORF">SNAT2548_LOCUS2709</name>
</gene>
<dbReference type="Proteomes" id="UP000604046">
    <property type="component" value="Unassembled WGS sequence"/>
</dbReference>